<reference evidence="1 2" key="1">
    <citation type="submission" date="2021-04" db="EMBL/GenBank/DDBJ databases">
        <title>Magnetospirillum sulfuroxidans sp. nov., a facultative chemolithoautotrophic sulfur-oxidizing alphaproteobacterium isolated from freshwater sediment and proposals for Paramagetospirillum gen. nov., and Magnetospirillaceae fam. nov.</title>
        <authorList>
            <person name="Koziaeva V."/>
            <person name="Geelhoed J.S."/>
            <person name="Sorokin D.Y."/>
            <person name="Grouzdev D.S."/>
        </authorList>
    </citation>
    <scope>NUCLEOTIDE SEQUENCE [LARGE SCALE GENOMIC DNA]</scope>
    <source>
        <strain evidence="1 2">J10</strain>
    </source>
</reference>
<name>A0ABS5IC62_9PROT</name>
<comment type="caution">
    <text evidence="1">The sequence shown here is derived from an EMBL/GenBank/DDBJ whole genome shotgun (WGS) entry which is preliminary data.</text>
</comment>
<dbReference type="PANTHER" id="PTHR35564">
    <property type="match status" value="1"/>
</dbReference>
<organism evidence="1 2">
    <name type="scientific">Magnetospirillum sulfuroxidans</name>
    <dbReference type="NCBI Taxonomy" id="611300"/>
    <lineage>
        <taxon>Bacteria</taxon>
        <taxon>Pseudomonadati</taxon>
        <taxon>Pseudomonadota</taxon>
        <taxon>Alphaproteobacteria</taxon>
        <taxon>Rhodospirillales</taxon>
        <taxon>Rhodospirillaceae</taxon>
        <taxon>Magnetospirillum</taxon>
    </lineage>
</organism>
<evidence type="ECO:0000313" key="2">
    <source>
        <dbReference type="Proteomes" id="UP000680714"/>
    </source>
</evidence>
<keyword evidence="2" id="KW-1185">Reference proteome</keyword>
<sequence>MARPIRRSNHSLTEQLRNEPHRFALLQAVRLAEQAIPTAVPVGTGFDPRREAIRLRGSLSQSFPASDIVSWTEGKDGEPPSLLSAFLSLGGAFGPLPPPLSELGLERQRRGDTGIRDFLDVFNHRLMSLFIRAKRIHRPPLQPGRPEDTDFARLLWALLGLSTPGLRHSQCRHRRHRLNGQDQTLLACVGLLNQRPVSAHAIEQTLAYALNVPVAVIPFVGRWLSLDEHQTTVLGQLGRNTALGSETVIGTKVWDQSAAIRVELGPMTLPQMRRLLPGAPDHRALSTVLEYALGDSVAVDVKLTLGAKQVPVSRLWAKTPSRLPRLGWTSWLTSRPRHQPGEVLLRLASPDPG</sequence>
<dbReference type="PANTHER" id="PTHR35564:SF4">
    <property type="entry name" value="CYTOPLASMIC PROTEIN"/>
    <property type="match status" value="1"/>
</dbReference>
<dbReference type="InterPro" id="IPR010732">
    <property type="entry name" value="T6SS_TssG-like"/>
</dbReference>
<dbReference type="RefSeq" id="WP_211548331.1">
    <property type="nucleotide sequence ID" value="NZ_JAGTUF010000007.1"/>
</dbReference>
<dbReference type="EMBL" id="JAGTUF010000007">
    <property type="protein sequence ID" value="MBR9972009.1"/>
    <property type="molecule type" value="Genomic_DNA"/>
</dbReference>
<protein>
    <submittedName>
        <fullName evidence="1">Type VI secretion system baseplate subunit TssG</fullName>
    </submittedName>
</protein>
<dbReference type="NCBIfam" id="TIGR03347">
    <property type="entry name" value="VI_chp_1"/>
    <property type="match status" value="1"/>
</dbReference>
<proteinExistence type="predicted"/>
<dbReference type="Proteomes" id="UP000680714">
    <property type="component" value="Unassembled WGS sequence"/>
</dbReference>
<accession>A0ABS5IC62</accession>
<evidence type="ECO:0000313" key="1">
    <source>
        <dbReference type="EMBL" id="MBR9972009.1"/>
    </source>
</evidence>
<gene>
    <name evidence="1" type="primary">tssG</name>
    <name evidence="1" type="ORF">KEC16_09800</name>
</gene>
<dbReference type="Pfam" id="PF06996">
    <property type="entry name" value="T6SS_TssG"/>
    <property type="match status" value="1"/>
</dbReference>